<dbReference type="InterPro" id="IPR043195">
    <property type="entry name" value="TTC12"/>
</dbReference>
<sequence length="225" mass="26279">MEQFDEEFSNFLYKVNQVNSIVEKLASSDETLQKIGDLEARQYLGEEDDTKYVKIDENELKIRTNRTLINRKALLREENPATMSQEAFMDEVSKDADRRYKQKLIRREKMETFKKQATLAFRRGEYAKALSLYTKAIEQIRDSCVLYTNRALTYINLKHYDKAIGDCETALRLNENSLKAHLLMAKAYFLQGDLANFEAAVKETKERNGDQMSVIEDYVKQLRDA</sequence>
<feature type="repeat" description="TPR" evidence="1">
    <location>
        <begin position="144"/>
        <end position="177"/>
    </location>
</feature>
<dbReference type="GO" id="GO:0070286">
    <property type="term" value="P:axonemal dynein complex assembly"/>
    <property type="evidence" value="ECO:0000318"/>
    <property type="project" value="GO_Central"/>
</dbReference>
<protein>
    <submittedName>
        <fullName evidence="2">Tetratricopeptide repeat protein 12-like Protein</fullName>
    </submittedName>
</protein>
<gene>
    <name evidence="2" type="primary">AUGUSTUS-3.0.2_15092</name>
    <name evidence="2" type="ORF">TcasGA2_TC015092</name>
</gene>
<dbReference type="HOGENOM" id="CLU_081403_0_0_1"/>
<proteinExistence type="predicted"/>
<dbReference type="OMA" id="WLYQAHA"/>
<dbReference type="PANTHER" id="PTHR46540">
    <property type="entry name" value="TETRATRICOPEPTIDE REPEAT PROTEIN 12"/>
    <property type="match status" value="1"/>
</dbReference>
<name>D2A5Y0_TRICA</name>
<dbReference type="AlphaFoldDB" id="D2A5Y0"/>
<organism evidence="2 3">
    <name type="scientific">Tribolium castaneum</name>
    <name type="common">Red flour beetle</name>
    <dbReference type="NCBI Taxonomy" id="7070"/>
    <lineage>
        <taxon>Eukaryota</taxon>
        <taxon>Metazoa</taxon>
        <taxon>Ecdysozoa</taxon>
        <taxon>Arthropoda</taxon>
        <taxon>Hexapoda</taxon>
        <taxon>Insecta</taxon>
        <taxon>Pterygota</taxon>
        <taxon>Neoptera</taxon>
        <taxon>Endopterygota</taxon>
        <taxon>Coleoptera</taxon>
        <taxon>Polyphaga</taxon>
        <taxon>Cucujiformia</taxon>
        <taxon>Tenebrionidae</taxon>
        <taxon>Tenebrionidae incertae sedis</taxon>
        <taxon>Tribolium</taxon>
    </lineage>
</organism>
<dbReference type="OrthoDB" id="2017782at2759"/>
<dbReference type="GO" id="GO:0005737">
    <property type="term" value="C:cytoplasm"/>
    <property type="evidence" value="ECO:0000318"/>
    <property type="project" value="GO_Central"/>
</dbReference>
<dbReference type="Pfam" id="PF00515">
    <property type="entry name" value="TPR_1"/>
    <property type="match status" value="1"/>
</dbReference>
<dbReference type="Proteomes" id="UP000007266">
    <property type="component" value="Linkage group 6"/>
</dbReference>
<dbReference type="InParanoid" id="D2A5Y0"/>
<dbReference type="InterPro" id="IPR011990">
    <property type="entry name" value="TPR-like_helical_dom_sf"/>
</dbReference>
<keyword evidence="3" id="KW-1185">Reference proteome</keyword>
<dbReference type="Gene3D" id="1.25.40.10">
    <property type="entry name" value="Tetratricopeptide repeat domain"/>
    <property type="match status" value="1"/>
</dbReference>
<reference evidence="2 3" key="1">
    <citation type="journal article" date="2008" name="Nature">
        <title>The genome of the model beetle and pest Tribolium castaneum.</title>
        <authorList>
            <consortium name="Tribolium Genome Sequencing Consortium"/>
            <person name="Richards S."/>
            <person name="Gibbs R.A."/>
            <person name="Weinstock G.M."/>
            <person name="Brown S.J."/>
            <person name="Denell R."/>
            <person name="Beeman R.W."/>
            <person name="Gibbs R."/>
            <person name="Beeman R.W."/>
            <person name="Brown S.J."/>
            <person name="Bucher G."/>
            <person name="Friedrich M."/>
            <person name="Grimmelikhuijzen C.J."/>
            <person name="Klingler M."/>
            <person name="Lorenzen M."/>
            <person name="Richards S."/>
            <person name="Roth S."/>
            <person name="Schroder R."/>
            <person name="Tautz D."/>
            <person name="Zdobnov E.M."/>
            <person name="Muzny D."/>
            <person name="Gibbs R.A."/>
            <person name="Weinstock G.M."/>
            <person name="Attaway T."/>
            <person name="Bell S."/>
            <person name="Buhay C.J."/>
            <person name="Chandrabose M.N."/>
            <person name="Chavez D."/>
            <person name="Clerk-Blankenburg K.P."/>
            <person name="Cree A."/>
            <person name="Dao M."/>
            <person name="Davis C."/>
            <person name="Chacko J."/>
            <person name="Dinh H."/>
            <person name="Dugan-Rocha S."/>
            <person name="Fowler G."/>
            <person name="Garner T.T."/>
            <person name="Garnes J."/>
            <person name="Gnirke A."/>
            <person name="Hawes A."/>
            <person name="Hernandez J."/>
            <person name="Hines S."/>
            <person name="Holder M."/>
            <person name="Hume J."/>
            <person name="Jhangiani S.N."/>
            <person name="Joshi V."/>
            <person name="Khan Z.M."/>
            <person name="Jackson L."/>
            <person name="Kovar C."/>
            <person name="Kowis A."/>
            <person name="Lee S."/>
            <person name="Lewis L.R."/>
            <person name="Margolis J."/>
            <person name="Morgan M."/>
            <person name="Nazareth L.V."/>
            <person name="Nguyen N."/>
            <person name="Okwuonu G."/>
            <person name="Parker D."/>
            <person name="Richards S."/>
            <person name="Ruiz S.J."/>
            <person name="Santibanez J."/>
            <person name="Savard J."/>
            <person name="Scherer S.E."/>
            <person name="Schneider B."/>
            <person name="Sodergren E."/>
            <person name="Tautz D."/>
            <person name="Vattahil S."/>
            <person name="Villasana D."/>
            <person name="White C.S."/>
            <person name="Wright R."/>
            <person name="Park Y."/>
            <person name="Beeman R.W."/>
            <person name="Lord J."/>
            <person name="Oppert B."/>
            <person name="Lorenzen M."/>
            <person name="Brown S."/>
            <person name="Wang L."/>
            <person name="Savard J."/>
            <person name="Tautz D."/>
            <person name="Richards S."/>
            <person name="Weinstock G."/>
            <person name="Gibbs R.A."/>
            <person name="Liu Y."/>
            <person name="Worley K."/>
            <person name="Weinstock G."/>
            <person name="Elsik C.G."/>
            <person name="Reese J.T."/>
            <person name="Elhaik E."/>
            <person name="Landan G."/>
            <person name="Graur D."/>
            <person name="Arensburger P."/>
            <person name="Atkinson P."/>
            <person name="Beeman R.W."/>
            <person name="Beidler J."/>
            <person name="Brown S.J."/>
            <person name="Demuth J.P."/>
            <person name="Drury D.W."/>
            <person name="Du Y.Z."/>
            <person name="Fujiwara H."/>
            <person name="Lorenzen M."/>
            <person name="Maselli V."/>
            <person name="Osanai M."/>
            <person name="Park Y."/>
            <person name="Robertson H.M."/>
            <person name="Tu Z."/>
            <person name="Wang J.J."/>
            <person name="Wang S."/>
            <person name="Richards S."/>
            <person name="Song H."/>
            <person name="Zhang L."/>
            <person name="Sodergren E."/>
            <person name="Werner D."/>
            <person name="Stanke M."/>
            <person name="Morgenstern B."/>
            <person name="Solovyev V."/>
            <person name="Kosarev P."/>
            <person name="Brown G."/>
            <person name="Chen H.C."/>
            <person name="Ermolaeva O."/>
            <person name="Hlavina W."/>
            <person name="Kapustin Y."/>
            <person name="Kiryutin B."/>
            <person name="Kitts P."/>
            <person name="Maglott D."/>
            <person name="Pruitt K."/>
            <person name="Sapojnikov V."/>
            <person name="Souvorov A."/>
            <person name="Mackey A.J."/>
            <person name="Waterhouse R.M."/>
            <person name="Wyder S."/>
            <person name="Zdobnov E.M."/>
            <person name="Zdobnov E.M."/>
            <person name="Wyder S."/>
            <person name="Kriventseva E.V."/>
            <person name="Kadowaki T."/>
            <person name="Bork P."/>
            <person name="Aranda M."/>
            <person name="Bao R."/>
            <person name="Beermann A."/>
            <person name="Berns N."/>
            <person name="Bolognesi R."/>
            <person name="Bonneton F."/>
            <person name="Bopp D."/>
            <person name="Brown S.J."/>
            <person name="Bucher G."/>
            <person name="Butts T."/>
            <person name="Chaumot A."/>
            <person name="Denell R.E."/>
            <person name="Ferrier D.E."/>
            <person name="Friedrich M."/>
            <person name="Gordon C.M."/>
            <person name="Jindra M."/>
            <person name="Klingler M."/>
            <person name="Lan Q."/>
            <person name="Lattorff H.M."/>
            <person name="Laudet V."/>
            <person name="von Levetsow C."/>
            <person name="Liu Z."/>
            <person name="Lutz R."/>
            <person name="Lynch J.A."/>
            <person name="da Fonseca R.N."/>
            <person name="Posnien N."/>
            <person name="Reuter R."/>
            <person name="Roth S."/>
            <person name="Savard J."/>
            <person name="Schinko J.B."/>
            <person name="Schmitt C."/>
            <person name="Schoppmeier M."/>
            <person name="Schroder R."/>
            <person name="Shippy T.D."/>
            <person name="Simonnet F."/>
            <person name="Marques-Souza H."/>
            <person name="Tautz D."/>
            <person name="Tomoyasu Y."/>
            <person name="Trauner J."/>
            <person name="Van der Zee M."/>
            <person name="Vervoort M."/>
            <person name="Wittkopp N."/>
            <person name="Wimmer E.A."/>
            <person name="Yang X."/>
            <person name="Jones A.K."/>
            <person name="Sattelle D.B."/>
            <person name="Ebert P.R."/>
            <person name="Nelson D."/>
            <person name="Scott J.G."/>
            <person name="Beeman R.W."/>
            <person name="Muthukrishnan S."/>
            <person name="Kramer K.J."/>
            <person name="Arakane Y."/>
            <person name="Beeman R.W."/>
            <person name="Zhu Q."/>
            <person name="Hogenkamp D."/>
            <person name="Dixit R."/>
            <person name="Oppert B."/>
            <person name="Jiang H."/>
            <person name="Zou Z."/>
            <person name="Marshall J."/>
            <person name="Elpidina E."/>
            <person name="Vinokurov K."/>
            <person name="Oppert C."/>
            <person name="Zou Z."/>
            <person name="Evans J."/>
            <person name="Lu Z."/>
            <person name="Zhao P."/>
            <person name="Sumathipala N."/>
            <person name="Altincicek B."/>
            <person name="Vilcinskas A."/>
            <person name="Williams M."/>
            <person name="Hultmark D."/>
            <person name="Hetru C."/>
            <person name="Jiang H."/>
            <person name="Grimmelikhuijzen C.J."/>
            <person name="Hauser F."/>
            <person name="Cazzamali G."/>
            <person name="Williamson M."/>
            <person name="Park Y."/>
            <person name="Li B."/>
            <person name="Tanaka Y."/>
            <person name="Predel R."/>
            <person name="Neupert S."/>
            <person name="Schachtner J."/>
            <person name="Verleyen P."/>
            <person name="Raible F."/>
            <person name="Bork P."/>
            <person name="Friedrich M."/>
            <person name="Walden K.K."/>
            <person name="Robertson H.M."/>
            <person name="Angeli S."/>
            <person name="Foret S."/>
            <person name="Bucher G."/>
            <person name="Schuetz S."/>
            <person name="Maleszka R."/>
            <person name="Wimmer E.A."/>
            <person name="Beeman R.W."/>
            <person name="Lorenzen M."/>
            <person name="Tomoyasu Y."/>
            <person name="Miller S.C."/>
            <person name="Grossmann D."/>
            <person name="Bucher G."/>
        </authorList>
    </citation>
    <scope>NUCLEOTIDE SEQUENCE [LARGE SCALE GENOMIC DNA]</scope>
    <source>
        <strain evidence="2 3">Georgia GA2</strain>
    </source>
</reference>
<dbReference type="PROSITE" id="PS50005">
    <property type="entry name" value="TPR"/>
    <property type="match status" value="1"/>
</dbReference>
<evidence type="ECO:0000313" key="2">
    <source>
        <dbReference type="EMBL" id="EFA05011.2"/>
    </source>
</evidence>
<keyword evidence="1" id="KW-0802">TPR repeat</keyword>
<accession>D2A5Y0</accession>
<dbReference type="EMBL" id="KQ971345">
    <property type="protein sequence ID" value="EFA05011.2"/>
    <property type="molecule type" value="Genomic_DNA"/>
</dbReference>
<dbReference type="GO" id="GO:0005813">
    <property type="term" value="C:centrosome"/>
    <property type="evidence" value="ECO:0000318"/>
    <property type="project" value="GO_Central"/>
</dbReference>
<reference evidence="2 3" key="2">
    <citation type="journal article" date="2010" name="Nucleic Acids Res.">
        <title>BeetleBase in 2010: revisions to provide comprehensive genomic information for Tribolium castaneum.</title>
        <authorList>
            <person name="Kim H.S."/>
            <person name="Murphy T."/>
            <person name="Xia J."/>
            <person name="Caragea D."/>
            <person name="Park Y."/>
            <person name="Beeman R.W."/>
            <person name="Lorenzen M.D."/>
            <person name="Butcher S."/>
            <person name="Manak J.R."/>
            <person name="Brown S.J."/>
        </authorList>
    </citation>
    <scope>GENOME REANNOTATION</scope>
    <source>
        <strain evidence="2 3">Georgia GA2</strain>
    </source>
</reference>
<dbReference type="KEGG" id="tca:658507"/>
<dbReference type="SMART" id="SM00028">
    <property type="entry name" value="TPR"/>
    <property type="match status" value="2"/>
</dbReference>
<dbReference type="STRING" id="7070.D2A5Y0"/>
<dbReference type="PANTHER" id="PTHR46540:SF1">
    <property type="entry name" value="TETRATRICOPEPTIDE REPEAT PROTEIN 12"/>
    <property type="match status" value="1"/>
</dbReference>
<dbReference type="eggNOG" id="KOG0548">
    <property type="taxonomic scope" value="Eukaryota"/>
</dbReference>
<evidence type="ECO:0000256" key="1">
    <source>
        <dbReference type="PROSITE-ProRule" id="PRU00339"/>
    </source>
</evidence>
<evidence type="ECO:0000313" key="3">
    <source>
        <dbReference type="Proteomes" id="UP000007266"/>
    </source>
</evidence>
<dbReference type="SUPFAM" id="SSF48452">
    <property type="entry name" value="TPR-like"/>
    <property type="match status" value="1"/>
</dbReference>
<dbReference type="InterPro" id="IPR019734">
    <property type="entry name" value="TPR_rpt"/>
</dbReference>
<dbReference type="GO" id="GO:0007288">
    <property type="term" value="P:sperm axoneme assembly"/>
    <property type="evidence" value="ECO:0000318"/>
    <property type="project" value="GO_Central"/>
</dbReference>